<evidence type="ECO:0000259" key="1">
    <source>
        <dbReference type="PROSITE" id="PS50943"/>
    </source>
</evidence>
<protein>
    <submittedName>
        <fullName evidence="2">Helix-turn-helix transcriptional regulator</fullName>
    </submittedName>
</protein>
<dbReference type="SUPFAM" id="SSF48452">
    <property type="entry name" value="TPR-like"/>
    <property type="match status" value="1"/>
</dbReference>
<evidence type="ECO:0000313" key="3">
    <source>
        <dbReference type="Proteomes" id="UP000321389"/>
    </source>
</evidence>
<dbReference type="EMBL" id="CP042301">
    <property type="protein sequence ID" value="QDZ03039.1"/>
    <property type="molecule type" value="Genomic_DNA"/>
</dbReference>
<dbReference type="GO" id="GO:0003677">
    <property type="term" value="F:DNA binding"/>
    <property type="evidence" value="ECO:0007669"/>
    <property type="project" value="InterPro"/>
</dbReference>
<dbReference type="Gene3D" id="1.25.40.10">
    <property type="entry name" value="Tetratricopeptide repeat domain"/>
    <property type="match status" value="1"/>
</dbReference>
<accession>A0A5B8L5F2</accession>
<dbReference type="AlphaFoldDB" id="A0A5B8L5F2"/>
<dbReference type="SMART" id="SM00530">
    <property type="entry name" value="HTH_XRE"/>
    <property type="match status" value="1"/>
</dbReference>
<keyword evidence="3" id="KW-1185">Reference proteome</keyword>
<sequence>MTFGARFGLLVRRYRENDGISASDLALKALGDIAKRSRVSEIENGKVAQPQAKTISALCEALGISDEEVEACRHPPVAVHPLPQDTGLPSALLENLAMRFGHDNPDAPAAELESFLKQKAKDFQEMQVRLSALAEAEGRIANLMAAAQAALAGGDFEEADARLADAEEMQQTEYTLKQIRKQVDLRVERGRAALLKGDANLAAEHFQTAAGFFAPFSEDDQAGLIAVLATELYDQGKRFGGAGLAEAVEAYRAALRVRTEADHPVQWAMTQENIGLTFVSLAIFEPDRARTHVETALLHLDNALTKFDPVHMPFNHNKAAQARERVSEALAELGGK</sequence>
<dbReference type="Proteomes" id="UP000321389">
    <property type="component" value="Chromosome"/>
</dbReference>
<dbReference type="SUPFAM" id="SSF47413">
    <property type="entry name" value="lambda repressor-like DNA-binding domains"/>
    <property type="match status" value="1"/>
</dbReference>
<dbReference type="PROSITE" id="PS50943">
    <property type="entry name" value="HTH_CROC1"/>
    <property type="match status" value="1"/>
</dbReference>
<dbReference type="KEGG" id="niy:FQ775_23200"/>
<dbReference type="Gene3D" id="1.10.260.40">
    <property type="entry name" value="lambda repressor-like DNA-binding domains"/>
    <property type="match status" value="1"/>
</dbReference>
<dbReference type="RefSeq" id="WP_146301672.1">
    <property type="nucleotide sequence ID" value="NZ_CP042301.2"/>
</dbReference>
<dbReference type="InterPro" id="IPR001387">
    <property type="entry name" value="Cro/C1-type_HTH"/>
</dbReference>
<dbReference type="Pfam" id="PF13560">
    <property type="entry name" value="HTH_31"/>
    <property type="match status" value="1"/>
</dbReference>
<reference evidence="2" key="1">
    <citation type="submission" date="2020-04" db="EMBL/GenBank/DDBJ databases">
        <title>Nitratireductor sp. nov. isolated from mangrove soil.</title>
        <authorList>
            <person name="Ye Y."/>
        </authorList>
    </citation>
    <scope>NUCLEOTIDE SEQUENCE</scope>
    <source>
        <strain evidence="2">SY7</strain>
    </source>
</reference>
<gene>
    <name evidence="2" type="ORF">FQ775_23200</name>
</gene>
<dbReference type="OrthoDB" id="433986at2"/>
<dbReference type="InterPro" id="IPR010982">
    <property type="entry name" value="Lambda_DNA-bd_dom_sf"/>
</dbReference>
<dbReference type="InterPro" id="IPR011990">
    <property type="entry name" value="TPR-like_helical_dom_sf"/>
</dbReference>
<proteinExistence type="predicted"/>
<evidence type="ECO:0000313" key="2">
    <source>
        <dbReference type="EMBL" id="QDZ03039.1"/>
    </source>
</evidence>
<organism evidence="2 3">
    <name type="scientific">Nitratireductor mangrovi</name>
    <dbReference type="NCBI Taxonomy" id="2599600"/>
    <lineage>
        <taxon>Bacteria</taxon>
        <taxon>Pseudomonadati</taxon>
        <taxon>Pseudomonadota</taxon>
        <taxon>Alphaproteobacteria</taxon>
        <taxon>Hyphomicrobiales</taxon>
        <taxon>Phyllobacteriaceae</taxon>
        <taxon>Nitratireductor</taxon>
    </lineage>
</organism>
<feature type="domain" description="HTH cro/C1-type" evidence="1">
    <location>
        <begin position="11"/>
        <end position="69"/>
    </location>
</feature>
<name>A0A5B8L5F2_9HYPH</name>
<dbReference type="CDD" id="cd00093">
    <property type="entry name" value="HTH_XRE"/>
    <property type="match status" value="1"/>
</dbReference>